<keyword evidence="1" id="KW-0732">Signal</keyword>
<reference evidence="2 3" key="1">
    <citation type="submission" date="2019-06" db="EMBL/GenBank/DDBJ databases">
        <title>Sequencing the genomes of 1000 actinobacteria strains.</title>
        <authorList>
            <person name="Klenk H.-P."/>
        </authorList>
    </citation>
    <scope>NUCLEOTIDE SEQUENCE [LARGE SCALE GENOMIC DNA]</scope>
    <source>
        <strain evidence="2 3">DSM 42059</strain>
    </source>
</reference>
<evidence type="ECO:0008006" key="4">
    <source>
        <dbReference type="Google" id="ProtNLM"/>
    </source>
</evidence>
<evidence type="ECO:0000256" key="1">
    <source>
        <dbReference type="SAM" id="SignalP"/>
    </source>
</evidence>
<gene>
    <name evidence="2" type="ORF">FHX80_12197</name>
</gene>
<dbReference type="EMBL" id="VIWW01000002">
    <property type="protein sequence ID" value="TWF91880.1"/>
    <property type="molecule type" value="Genomic_DNA"/>
</dbReference>
<sequence>MHMRTLLTSVALTTALFAGSVAPATAAPATVAPATAAPATAKGPGVFITNGDRVHISSTPPRTASAHAWWTHISGPGTKAKVTIWLQMKSGKKWHSVAKNAKNLKSGNGGSARRVVARKKCTNLSKRQWRTKIDVDLIGVSDSPEKVYTKPVTVKCGV</sequence>
<feature type="chain" id="PRO_5021912369" description="Secreted protein" evidence="1">
    <location>
        <begin position="27"/>
        <end position="158"/>
    </location>
</feature>
<organism evidence="2 3">
    <name type="scientific">Streptomyces brevispora</name>
    <dbReference type="NCBI Taxonomy" id="887462"/>
    <lineage>
        <taxon>Bacteria</taxon>
        <taxon>Bacillati</taxon>
        <taxon>Actinomycetota</taxon>
        <taxon>Actinomycetes</taxon>
        <taxon>Kitasatosporales</taxon>
        <taxon>Streptomycetaceae</taxon>
        <taxon>Streptomyces</taxon>
    </lineage>
</organism>
<dbReference type="Proteomes" id="UP000318186">
    <property type="component" value="Unassembled WGS sequence"/>
</dbReference>
<evidence type="ECO:0000313" key="2">
    <source>
        <dbReference type="EMBL" id="TWF91880.1"/>
    </source>
</evidence>
<comment type="caution">
    <text evidence="2">The sequence shown here is derived from an EMBL/GenBank/DDBJ whole genome shotgun (WGS) entry which is preliminary data.</text>
</comment>
<dbReference type="AlphaFoldDB" id="A0A561TXN5"/>
<proteinExistence type="predicted"/>
<evidence type="ECO:0000313" key="3">
    <source>
        <dbReference type="Proteomes" id="UP000318186"/>
    </source>
</evidence>
<accession>A0A561TXN5</accession>
<feature type="signal peptide" evidence="1">
    <location>
        <begin position="1"/>
        <end position="26"/>
    </location>
</feature>
<protein>
    <recommendedName>
        <fullName evidence="4">Secreted protein</fullName>
    </recommendedName>
</protein>
<name>A0A561TXN5_9ACTN</name>
<dbReference type="OrthoDB" id="4203292at2"/>